<sequence>MTTQRVEVITSVERRRRWSREEKERLVAATLESGASVSEIARSAGIHVSQLFRWRKELCRMLAPPIAQFVPVEVAAVLPGPPPSVAPAAPPQLKQVTTHRARRKTSMVTIELGGGRRLRVESDVDTEALGRILDVVERR</sequence>
<dbReference type="RefSeq" id="WP_125007275.1">
    <property type="nucleotide sequence ID" value="NZ_RQXT01000197.1"/>
</dbReference>
<dbReference type="AlphaFoldDB" id="A0A3P3EB80"/>
<keyword evidence="3" id="KW-1185">Reference proteome</keyword>
<dbReference type="OrthoDB" id="9800877at2"/>
<dbReference type="PANTHER" id="PTHR37936:SF3">
    <property type="entry name" value="TRANSPOSASE INSC FOR INSERTION ELEMENT IS2A-RELATED"/>
    <property type="match status" value="1"/>
</dbReference>
<reference evidence="2 3" key="1">
    <citation type="submission" date="2018-11" db="EMBL/GenBank/DDBJ databases">
        <title>the genome of Mesorhizobium tamadayense DSM 28320.</title>
        <authorList>
            <person name="Gao J."/>
        </authorList>
    </citation>
    <scope>NUCLEOTIDE SEQUENCE [LARGE SCALE GENOMIC DNA]</scope>
    <source>
        <strain evidence="2 3">DSM 28320</strain>
    </source>
</reference>
<organism evidence="2 3">
    <name type="scientific">Mesorhizobium tamadayense</name>
    <dbReference type="NCBI Taxonomy" id="425306"/>
    <lineage>
        <taxon>Bacteria</taxon>
        <taxon>Pseudomonadati</taxon>
        <taxon>Pseudomonadota</taxon>
        <taxon>Alphaproteobacteria</taxon>
        <taxon>Hyphomicrobiales</taxon>
        <taxon>Phyllobacteriaceae</taxon>
        <taxon>Mesorhizobium</taxon>
    </lineage>
</organism>
<dbReference type="Proteomes" id="UP000273786">
    <property type="component" value="Unassembled WGS sequence"/>
</dbReference>
<dbReference type="GO" id="GO:0004803">
    <property type="term" value="F:transposase activity"/>
    <property type="evidence" value="ECO:0007669"/>
    <property type="project" value="InterPro"/>
</dbReference>
<dbReference type="GO" id="GO:0043565">
    <property type="term" value="F:sequence-specific DNA binding"/>
    <property type="evidence" value="ECO:0007669"/>
    <property type="project" value="InterPro"/>
</dbReference>
<gene>
    <name evidence="2" type="ORF">EH240_37215</name>
</gene>
<dbReference type="PANTHER" id="PTHR37936">
    <property type="entry name" value="TRANSPOSASE INSC FOR INSERTION ELEMENT IS2A-RELATED"/>
    <property type="match status" value="1"/>
</dbReference>
<dbReference type="SUPFAM" id="SSF48295">
    <property type="entry name" value="TrpR-like"/>
    <property type="match status" value="1"/>
</dbReference>
<name>A0A3P3EB80_9HYPH</name>
<comment type="caution">
    <text evidence="2">The sequence shown here is derived from an EMBL/GenBank/DDBJ whole genome shotgun (WGS) entry which is preliminary data.</text>
</comment>
<dbReference type="InterPro" id="IPR002514">
    <property type="entry name" value="Transposase_8"/>
</dbReference>
<accession>A0A3P3EB80</accession>
<feature type="region of interest" description="Disordered" evidence="1">
    <location>
        <begin position="84"/>
        <end position="104"/>
    </location>
</feature>
<dbReference type="Pfam" id="PF01527">
    <property type="entry name" value="HTH_Tnp_1"/>
    <property type="match status" value="1"/>
</dbReference>
<dbReference type="GO" id="GO:0006313">
    <property type="term" value="P:DNA transposition"/>
    <property type="evidence" value="ECO:0007669"/>
    <property type="project" value="InterPro"/>
</dbReference>
<proteinExistence type="predicted"/>
<dbReference type="NCBIfam" id="NF047595">
    <property type="entry name" value="IS66_ISRel24_TnpA"/>
    <property type="match status" value="1"/>
</dbReference>
<evidence type="ECO:0008006" key="4">
    <source>
        <dbReference type="Google" id="ProtNLM"/>
    </source>
</evidence>
<evidence type="ECO:0000313" key="3">
    <source>
        <dbReference type="Proteomes" id="UP000273786"/>
    </source>
</evidence>
<dbReference type="EMBL" id="RQXT01000197">
    <property type="protein sequence ID" value="RRH83356.1"/>
    <property type="molecule type" value="Genomic_DNA"/>
</dbReference>
<dbReference type="InterPro" id="IPR010921">
    <property type="entry name" value="Trp_repressor/repl_initiator"/>
</dbReference>
<evidence type="ECO:0000256" key="1">
    <source>
        <dbReference type="SAM" id="MobiDB-lite"/>
    </source>
</evidence>
<protein>
    <recommendedName>
        <fullName evidence="4">Transposase</fullName>
    </recommendedName>
</protein>
<evidence type="ECO:0000313" key="2">
    <source>
        <dbReference type="EMBL" id="RRH83356.1"/>
    </source>
</evidence>